<reference evidence="1" key="1">
    <citation type="submission" date="2021-03" db="EMBL/GenBank/DDBJ databases">
        <authorList>
            <person name="Tran Van P."/>
        </authorList>
    </citation>
    <scope>NUCLEOTIDE SEQUENCE</scope>
</reference>
<dbReference type="Proteomes" id="UP001153148">
    <property type="component" value="Unassembled WGS sequence"/>
</dbReference>
<accession>A0ABN7NG90</accession>
<name>A0ABN7NG90_TIMPD</name>
<dbReference type="EMBL" id="CAJPIN010000385">
    <property type="protein sequence ID" value="CAG2053444.1"/>
    <property type="molecule type" value="Genomic_DNA"/>
</dbReference>
<protein>
    <submittedName>
        <fullName evidence="1">Uncharacterized protein</fullName>
    </submittedName>
</protein>
<evidence type="ECO:0000313" key="2">
    <source>
        <dbReference type="Proteomes" id="UP001153148"/>
    </source>
</evidence>
<comment type="caution">
    <text evidence="1">The sequence shown here is derived from an EMBL/GenBank/DDBJ whole genome shotgun (WGS) entry which is preliminary data.</text>
</comment>
<proteinExistence type="predicted"/>
<evidence type="ECO:0000313" key="1">
    <source>
        <dbReference type="EMBL" id="CAG2053444.1"/>
    </source>
</evidence>
<organism evidence="1 2">
    <name type="scientific">Timema podura</name>
    <name type="common">Walking stick</name>
    <dbReference type="NCBI Taxonomy" id="61482"/>
    <lineage>
        <taxon>Eukaryota</taxon>
        <taxon>Metazoa</taxon>
        <taxon>Ecdysozoa</taxon>
        <taxon>Arthropoda</taxon>
        <taxon>Hexapoda</taxon>
        <taxon>Insecta</taxon>
        <taxon>Pterygota</taxon>
        <taxon>Neoptera</taxon>
        <taxon>Polyneoptera</taxon>
        <taxon>Phasmatodea</taxon>
        <taxon>Timematodea</taxon>
        <taxon>Timematoidea</taxon>
        <taxon>Timematidae</taxon>
        <taxon>Timema</taxon>
    </lineage>
</organism>
<sequence>MVRRGEELEESRVVTLKDVGAFEGPSVVVGMVKNGPAGGVLFGRRCPLQSLLSVGLAGAAGVNHPVWSQVRRTTSVKPFLVDRALRLFGVLFGAEYRGKLVTDGLENMDCGAVQAVERVGGAACESAEERDKGRLNSEAQHTLDLALTSLCYGQVYHFLPQVRLPEYLRHSFKVWNDYLIRQAVCHTLAIIEILPNVGEYLVRSKPNCRQNFSLQKLNWYVV</sequence>
<keyword evidence="2" id="KW-1185">Reference proteome</keyword>
<gene>
    <name evidence="1" type="ORF">TPAB3V08_LOCUS499</name>
</gene>